<evidence type="ECO:0000313" key="3">
    <source>
        <dbReference type="Proteomes" id="UP001165082"/>
    </source>
</evidence>
<keyword evidence="3" id="KW-1185">Reference proteome</keyword>
<accession>A0A9W7FWM6</accession>
<evidence type="ECO:0000256" key="1">
    <source>
        <dbReference type="SAM" id="MobiDB-lite"/>
    </source>
</evidence>
<gene>
    <name evidence="2" type="ORF">TrRE_jg114</name>
</gene>
<proteinExistence type="predicted"/>
<feature type="region of interest" description="Disordered" evidence="1">
    <location>
        <begin position="231"/>
        <end position="263"/>
    </location>
</feature>
<sequence>MSGYFDPETKRYVSRAMREEDDKENSDASALFGGAQINITSEAEELFYKYSPGKDKQARASQDENELSATVLNLGDKLHRMATAAFDDGVAVDKLVDLQTPGGFWNLNAALCVQLKLQLSETNKAKPIGCEKEFWATELVLVFFEKYHQRQQKQWELSDKVGRMWIGKRNGALSERYDRAVRKRAARFLRMTIGGDTWDERGEDDDVVDNDEEAELFYEKERQFEEKAEEEAKRTWSRKNTWSSNDVVPKLTPEEEHRRKMQMQKWKKVSLGLAAKMTKKERHRNTMDEFFFLVDDEEEDGGEDGGDGGMERGRVGRKSVTFDPVAGTNEGDQMLDKRLVNLPPSVGRVVRRHEKSAYAAEVASLNQSGAKRALAKKEVTHHTLGLACSKYADKNVYVEIKPLCARHFICRQPPPVPGEERGPEPVTLVCVAEFGRQQSDPVSICAGGVPPGYQGDVLRVHVSKEFSRVRMRLFQTPNIPIGGVGIDLEEKLKAGLLNDEFKMFVVDIVGEDEEVGSRGGYHGQFAAMM</sequence>
<feature type="region of interest" description="Disordered" evidence="1">
    <location>
        <begin position="1"/>
        <end position="27"/>
    </location>
</feature>
<name>A0A9W7FWM6_9STRA</name>
<protein>
    <submittedName>
        <fullName evidence="2">Uncharacterized protein</fullName>
    </submittedName>
</protein>
<organism evidence="2 3">
    <name type="scientific">Triparma retinervis</name>
    <dbReference type="NCBI Taxonomy" id="2557542"/>
    <lineage>
        <taxon>Eukaryota</taxon>
        <taxon>Sar</taxon>
        <taxon>Stramenopiles</taxon>
        <taxon>Ochrophyta</taxon>
        <taxon>Bolidophyceae</taxon>
        <taxon>Parmales</taxon>
        <taxon>Triparmaceae</taxon>
        <taxon>Triparma</taxon>
    </lineage>
</organism>
<dbReference type="AlphaFoldDB" id="A0A9W7FWM6"/>
<reference evidence="2" key="1">
    <citation type="submission" date="2022-07" db="EMBL/GenBank/DDBJ databases">
        <title>Genome analysis of Parmales, a sister group of diatoms, reveals the evolutionary specialization of diatoms from phago-mixotrophs to photoautotrophs.</title>
        <authorList>
            <person name="Ban H."/>
            <person name="Sato S."/>
            <person name="Yoshikawa S."/>
            <person name="Kazumasa Y."/>
            <person name="Nakamura Y."/>
            <person name="Ichinomiya M."/>
            <person name="Saitoh K."/>
            <person name="Sato N."/>
            <person name="Blanc-Mathieu R."/>
            <person name="Endo H."/>
            <person name="Kuwata A."/>
            <person name="Ogata H."/>
        </authorList>
    </citation>
    <scope>NUCLEOTIDE SEQUENCE</scope>
</reference>
<comment type="caution">
    <text evidence="2">The sequence shown here is derived from an EMBL/GenBank/DDBJ whole genome shotgun (WGS) entry which is preliminary data.</text>
</comment>
<evidence type="ECO:0000313" key="2">
    <source>
        <dbReference type="EMBL" id="GMI20780.1"/>
    </source>
</evidence>
<feature type="non-terminal residue" evidence="2">
    <location>
        <position position="529"/>
    </location>
</feature>
<dbReference type="EMBL" id="BRXZ01008070">
    <property type="protein sequence ID" value="GMI20780.1"/>
    <property type="molecule type" value="Genomic_DNA"/>
</dbReference>
<dbReference type="Proteomes" id="UP001165082">
    <property type="component" value="Unassembled WGS sequence"/>
</dbReference>
<feature type="compositionally biased region" description="Basic and acidic residues" evidence="1">
    <location>
        <begin position="7"/>
        <end position="20"/>
    </location>
</feature>